<dbReference type="Proteomes" id="UP000190188">
    <property type="component" value="Unassembled WGS sequence"/>
</dbReference>
<accession>A0A1T2XG14</accession>
<evidence type="ECO:0000313" key="3">
    <source>
        <dbReference type="Proteomes" id="UP000190188"/>
    </source>
</evidence>
<dbReference type="OrthoDB" id="2987331at2"/>
<name>A0A1T2XG14_9BACL</name>
<feature type="domain" description="Helicase XPB/Ssl2 N-terminal" evidence="1">
    <location>
        <begin position="348"/>
        <end position="455"/>
    </location>
</feature>
<evidence type="ECO:0000259" key="1">
    <source>
        <dbReference type="Pfam" id="PF13625"/>
    </source>
</evidence>
<keyword evidence="3" id="KW-1185">Reference proteome</keyword>
<sequence length="644" mass="74359">MKMQDILAKMDTAEQSRTREMLQAMQNSAAFASIMDKLSIMERKTLILILRHFGLQSFEYHTLLKVTNYSMSGANLRVALNLLRNKGVIYAVRKTWGDRLFFIPTDLFPRLQQYLMPLQMLPVVTDSLSITVRHEAGRGLELDLFYLLASIAKYGSPLTSKGTIHKKNVQKMLSSVAITVKDLAPLKLQYPNPDVLPSSVAFVLDLALKLDLIRKTPDAYVLQDDALFSWLAQGRSSMQIRLWALWLSNVNGTEIWLQHLMHALGMIQDESWHDIRDLSDWVIKHEFVSISNQIATDSLHEVMMAWFTMLCAFGWMEMGAGPDGHTYFRWKIQMEAVAIEMEEEGLFYVQPDFEIIVPPDVSFFVRWELECCAEHVRTDQIAIYRLTKESYMRAVDHGRHLDDVLELLVQKSRTGLPDPVKITMQQWNMQYGRVYFSEVILLRCVDDQMSQQIRAYMTLLPELQPIGERDYIVPKDKVEELRSKLDKAGVTPRKHLEQLVCGTQGTGYPQFTGRVPSSHAENVNHAQGLVYTQQNVQYYDLDMTFPSDEELFPGLLQTPKMWIQERRTYHTSTSKEIIERAIEWQTNIMLSNKDREIMVMPIQVRMQGDHWLLKGYVEGDGSSELQEISGEHWSQIQLRLPALT</sequence>
<dbReference type="STRING" id="1324314.BVG16_11905"/>
<reference evidence="2 3" key="1">
    <citation type="submission" date="2017-01" db="EMBL/GenBank/DDBJ databases">
        <title>Genome analysis of Paenibacillus selenitrireducens ES3-24.</title>
        <authorList>
            <person name="Xu D."/>
            <person name="Yao R."/>
            <person name="Zheng S."/>
        </authorList>
    </citation>
    <scope>NUCLEOTIDE SEQUENCE [LARGE SCALE GENOMIC DNA]</scope>
    <source>
        <strain evidence="2 3">ES3-24</strain>
    </source>
</reference>
<proteinExistence type="predicted"/>
<organism evidence="2 3">
    <name type="scientific">Paenibacillus selenitireducens</name>
    <dbReference type="NCBI Taxonomy" id="1324314"/>
    <lineage>
        <taxon>Bacteria</taxon>
        <taxon>Bacillati</taxon>
        <taxon>Bacillota</taxon>
        <taxon>Bacilli</taxon>
        <taxon>Bacillales</taxon>
        <taxon>Paenibacillaceae</taxon>
        <taxon>Paenibacillus</taxon>
    </lineage>
</organism>
<gene>
    <name evidence="2" type="ORF">BVG16_11905</name>
</gene>
<dbReference type="AlphaFoldDB" id="A0A1T2XG14"/>
<protein>
    <recommendedName>
        <fullName evidence="1">Helicase XPB/Ssl2 N-terminal domain-containing protein</fullName>
    </recommendedName>
</protein>
<dbReference type="InterPro" id="IPR032830">
    <property type="entry name" value="XPB/Ssl2_N"/>
</dbReference>
<dbReference type="EMBL" id="MSZX01000004">
    <property type="protein sequence ID" value="OPA78563.1"/>
    <property type="molecule type" value="Genomic_DNA"/>
</dbReference>
<comment type="caution">
    <text evidence="2">The sequence shown here is derived from an EMBL/GenBank/DDBJ whole genome shotgun (WGS) entry which is preliminary data.</text>
</comment>
<evidence type="ECO:0000313" key="2">
    <source>
        <dbReference type="EMBL" id="OPA78563.1"/>
    </source>
</evidence>
<dbReference type="Pfam" id="PF13625">
    <property type="entry name" value="Helicase_C_3"/>
    <property type="match status" value="1"/>
</dbReference>